<sequence length="238" mass="27582">MNISATAAMGYTYTNIKTGVSQKKDVSNENTCEKQTQKEYKNVVKEYKQKHPDSASHVNQQVQAGKNYMKNCGGDEISRSDMTMDEYKAFFKNLMDGVSFDSSQANCKEMWSITEDGWEQMKNDPEYEAWVLGYTIENRSVHFPFQASFLNVEKFGASIEEHHGEGIPMNTESPKKSGKKDESWWSKRQKRMKELMKRQQKTALKRAQERRNVTDIYEENIDIFTESMMGGKNGTEYF</sequence>
<name>A0A0M6W9J3_9FIRM</name>
<reference evidence="3" key="1">
    <citation type="submission" date="2015-05" db="EMBL/GenBank/DDBJ databases">
        <authorList>
            <consortium name="Pathogen Informatics"/>
        </authorList>
    </citation>
    <scope>NUCLEOTIDE SEQUENCE [LARGE SCALE GENOMIC DNA]</scope>
    <source>
        <strain evidence="3">M72</strain>
    </source>
</reference>
<feature type="region of interest" description="Disordered" evidence="1">
    <location>
        <begin position="164"/>
        <end position="184"/>
    </location>
</feature>
<dbReference type="OrthoDB" id="2038942at2"/>
<dbReference type="EMBL" id="CVRR01000003">
    <property type="protein sequence ID" value="CRL32169.1"/>
    <property type="molecule type" value="Genomic_DNA"/>
</dbReference>
<feature type="compositionally biased region" description="Basic and acidic residues" evidence="1">
    <location>
        <begin position="173"/>
        <end position="184"/>
    </location>
</feature>
<dbReference type="RefSeq" id="WP_055066778.1">
    <property type="nucleotide sequence ID" value="NZ_CP173697.1"/>
</dbReference>
<organism evidence="2 3">
    <name type="scientific">Roseburia faecis</name>
    <dbReference type="NCBI Taxonomy" id="301302"/>
    <lineage>
        <taxon>Bacteria</taxon>
        <taxon>Bacillati</taxon>
        <taxon>Bacillota</taxon>
        <taxon>Clostridia</taxon>
        <taxon>Lachnospirales</taxon>
        <taxon>Lachnospiraceae</taxon>
        <taxon>Roseburia</taxon>
    </lineage>
</organism>
<accession>A0A0M6W9J3</accession>
<keyword evidence="3" id="KW-1185">Reference proteome</keyword>
<protein>
    <submittedName>
        <fullName evidence="2">Uncharacterized protein</fullName>
    </submittedName>
</protein>
<evidence type="ECO:0000256" key="1">
    <source>
        <dbReference type="SAM" id="MobiDB-lite"/>
    </source>
</evidence>
<dbReference type="STRING" id="301302.ERS852420_01909"/>
<dbReference type="AlphaFoldDB" id="A0A0M6W9J3"/>
<gene>
    <name evidence="2" type="ORF">M72_19651</name>
</gene>
<proteinExistence type="predicted"/>
<evidence type="ECO:0000313" key="2">
    <source>
        <dbReference type="EMBL" id="CRL32169.1"/>
    </source>
</evidence>
<dbReference type="Proteomes" id="UP000049979">
    <property type="component" value="Unassembled WGS sequence"/>
</dbReference>
<evidence type="ECO:0000313" key="3">
    <source>
        <dbReference type="Proteomes" id="UP000049979"/>
    </source>
</evidence>